<keyword evidence="2" id="KW-1185">Reference proteome</keyword>
<dbReference type="RefSeq" id="WP_094789793.1">
    <property type="nucleotide sequence ID" value="NZ_NDXW01000008.1"/>
</dbReference>
<name>A0A4P9VII5_9GAMM</name>
<dbReference type="EMBL" id="NDXW01000008">
    <property type="protein sequence ID" value="RDH41462.1"/>
    <property type="molecule type" value="Genomic_DNA"/>
</dbReference>
<proteinExistence type="predicted"/>
<protein>
    <submittedName>
        <fullName evidence="1">Uncharacterized protein</fullName>
    </submittedName>
</protein>
<evidence type="ECO:0000313" key="2">
    <source>
        <dbReference type="Proteomes" id="UP000257039"/>
    </source>
</evidence>
<dbReference type="AlphaFoldDB" id="A0A4P9VII5"/>
<evidence type="ECO:0000313" key="1">
    <source>
        <dbReference type="EMBL" id="RDH41462.1"/>
    </source>
</evidence>
<dbReference type="Proteomes" id="UP000257039">
    <property type="component" value="Unassembled WGS sequence"/>
</dbReference>
<organism evidence="1 2">
    <name type="scientific">Zooshikella ganghwensis</name>
    <dbReference type="NCBI Taxonomy" id="202772"/>
    <lineage>
        <taxon>Bacteria</taxon>
        <taxon>Pseudomonadati</taxon>
        <taxon>Pseudomonadota</taxon>
        <taxon>Gammaproteobacteria</taxon>
        <taxon>Oceanospirillales</taxon>
        <taxon>Zooshikellaceae</taxon>
        <taxon>Zooshikella</taxon>
    </lineage>
</organism>
<accession>A0A4P9VII5</accession>
<comment type="caution">
    <text evidence="1">The sequence shown here is derived from an EMBL/GenBank/DDBJ whole genome shotgun (WGS) entry which is preliminary data.</text>
</comment>
<gene>
    <name evidence="1" type="ORF">B9G39_28000</name>
</gene>
<sequence length="70" mass="8225">MTNKSTEELAWELAEQGFTIIPLGSPFEKITEFFINERCNGDRDKAQKQWPKAPLINWRQYQDKTPPTLK</sequence>
<reference evidence="1 2" key="1">
    <citation type="submission" date="2017-04" db="EMBL/GenBank/DDBJ databases">
        <title>Draft genome sequence of Zooshikella ganghwensis VG4 isolated from Red Sea sediments.</title>
        <authorList>
            <person name="Rehman Z."/>
            <person name="Alam I."/>
            <person name="Kamau A."/>
            <person name="Bajic V."/>
            <person name="Leiknes T."/>
        </authorList>
    </citation>
    <scope>NUCLEOTIDE SEQUENCE [LARGE SCALE GENOMIC DNA]</scope>
    <source>
        <strain evidence="1 2">VG4</strain>
    </source>
</reference>